<protein>
    <submittedName>
        <fullName evidence="1">Uncharacterized protein</fullName>
    </submittedName>
</protein>
<reference evidence="2" key="1">
    <citation type="journal article" date="2011" name="Appl. Environ. Microbiol.">
        <title>Genomic potential of Marinobacter aquaeolei, a biogeochemical 'opportunitroph'.</title>
        <authorList>
            <person name="Singer E."/>
            <person name="Webb E.A."/>
            <person name="Nelson W.C."/>
            <person name="Heidelberg J.F."/>
            <person name="Ivanova N."/>
            <person name="Pati A."/>
            <person name="Edwards K.J."/>
        </authorList>
    </citation>
    <scope>NUCLEOTIDE SEQUENCE [LARGE SCALE GENOMIC DNA]</scope>
    <source>
        <strain evidence="2">ATCC 700491 / DSM 11845 / VT8</strain>
    </source>
</reference>
<gene>
    <name evidence="1" type="ordered locus">Maqu_4300</name>
</gene>
<dbReference type="KEGG" id="maq:Maqu_4300"/>
<dbReference type="HOGENOM" id="CLU_1064787_0_0_6"/>
<proteinExistence type="predicted"/>
<dbReference type="OrthoDB" id="10018148at2"/>
<dbReference type="Proteomes" id="UP000000998">
    <property type="component" value="Plasmid pMAQU01"/>
</dbReference>
<keyword evidence="1" id="KW-0614">Plasmid</keyword>
<evidence type="ECO:0000313" key="2">
    <source>
        <dbReference type="Proteomes" id="UP000000998"/>
    </source>
</evidence>
<geneLocation type="plasmid" evidence="1 2">
    <name>pMAQU01</name>
</geneLocation>
<accession>A1U832</accession>
<evidence type="ECO:0000313" key="1">
    <source>
        <dbReference type="EMBL" id="ABM21151.1"/>
    </source>
</evidence>
<dbReference type="AlphaFoldDB" id="A1U832"/>
<dbReference type="EMBL" id="CP000515">
    <property type="protein sequence ID" value="ABM21151.1"/>
    <property type="molecule type" value="Genomic_DNA"/>
</dbReference>
<name>A1U832_MARN8</name>
<dbReference type="RefSeq" id="WP_011783202.1">
    <property type="nucleotide sequence ID" value="NC_008738.1"/>
</dbReference>
<sequence length="261" mass="29429">MTDTNNTTANLLIRLRPDHVEALAALVELGKDERLERFSAESDYSNEDIAQGHYEIECAEEAVEAIRDAMNGTQDNNAPLVLKRERSTSEDKAYWSDDHGWTGLDNASHFTPLETVNNVRHSLLLSLGDECDFVALAPNQATTNTWAIFSASEARTENGRGYWNDRKGWVTKDEATRYPIDYVGLYGLPQSLNQDRRWLNLNLAAITTEAGLIDALRAFCQAANLPHMSADELLHTDNLNIHPARLIWLEQFIEQWDKVTG</sequence>
<organism evidence="1 2">
    <name type="scientific">Marinobacter nauticus (strain ATCC 700491 / DSM 11845 / VT8)</name>
    <name type="common">Marinobacter aquaeolei</name>
    <dbReference type="NCBI Taxonomy" id="351348"/>
    <lineage>
        <taxon>Bacteria</taxon>
        <taxon>Pseudomonadati</taxon>
        <taxon>Pseudomonadota</taxon>
        <taxon>Gammaproteobacteria</taxon>
        <taxon>Pseudomonadales</taxon>
        <taxon>Marinobacteraceae</taxon>
        <taxon>Marinobacter</taxon>
    </lineage>
</organism>